<dbReference type="Proteomes" id="UP000216300">
    <property type="component" value="Unassembled WGS sequence"/>
</dbReference>
<accession>A0A255ELB9</accession>
<dbReference type="EMBL" id="NMVJ01000001">
    <property type="protein sequence ID" value="OYN92316.1"/>
    <property type="molecule type" value="Genomic_DNA"/>
</dbReference>
<evidence type="ECO:0000259" key="2">
    <source>
        <dbReference type="Pfam" id="PF13354"/>
    </source>
</evidence>
<dbReference type="PANTHER" id="PTHR35333:SF3">
    <property type="entry name" value="BETA-LACTAMASE-TYPE TRANSPEPTIDASE FOLD CONTAINING PROTEIN"/>
    <property type="match status" value="1"/>
</dbReference>
<keyword evidence="4" id="KW-1185">Reference proteome</keyword>
<dbReference type="SUPFAM" id="SSF56601">
    <property type="entry name" value="beta-lactamase/transpeptidase-like"/>
    <property type="match status" value="1"/>
</dbReference>
<dbReference type="InterPro" id="IPR012338">
    <property type="entry name" value="Beta-lactam/transpept-like"/>
</dbReference>
<dbReference type="GO" id="GO:0046677">
    <property type="term" value="P:response to antibiotic"/>
    <property type="evidence" value="ECO:0007669"/>
    <property type="project" value="InterPro"/>
</dbReference>
<protein>
    <submittedName>
        <fullName evidence="3">Serine hydrolase</fullName>
    </submittedName>
</protein>
<dbReference type="Pfam" id="PF13354">
    <property type="entry name" value="Beta-lactamase2"/>
    <property type="match status" value="1"/>
</dbReference>
<evidence type="ECO:0000256" key="1">
    <source>
        <dbReference type="SAM" id="MobiDB-lite"/>
    </source>
</evidence>
<dbReference type="OrthoDB" id="9775096at2"/>
<sequence>MTIPTATPPDESMVSFQLLDATGRVLGGEDADRPYYAASTIKLHVALAVLAAAGRGELDLTAEVSATRTFTGADGAPFTLTGDHLEPTHPTDGSPIEVGELLRRMIDRSSNEATNHVIELVGLPAVAATIADLGLRATRVERLIGDAAALASGATNETSAADLAYTMRSVVRRDDPTLMAALRDQQIPIIGTTLPPGVDWGSKSGWVEGFRHDVAFVGEGDQLRVLAVMTAGLDQTAADQRITAVAREMLT</sequence>
<dbReference type="InterPro" id="IPR045155">
    <property type="entry name" value="Beta-lactam_cat"/>
</dbReference>
<feature type="region of interest" description="Disordered" evidence="1">
    <location>
        <begin position="73"/>
        <end position="95"/>
    </location>
</feature>
<gene>
    <name evidence="3" type="ORF">CGZ91_02070</name>
</gene>
<evidence type="ECO:0000313" key="4">
    <source>
        <dbReference type="Proteomes" id="UP000216300"/>
    </source>
</evidence>
<name>A0A255ELB9_9ACTN</name>
<dbReference type="AlphaFoldDB" id="A0A255ELB9"/>
<dbReference type="Gene3D" id="3.40.710.10">
    <property type="entry name" value="DD-peptidase/beta-lactamase superfamily"/>
    <property type="match status" value="1"/>
</dbReference>
<proteinExistence type="predicted"/>
<reference evidence="3 4" key="1">
    <citation type="submission" date="2017-07" db="EMBL/GenBank/DDBJ databases">
        <title>Draft whole genome sequences of clinical Proprionibacteriaceae strains.</title>
        <authorList>
            <person name="Bernier A.-M."/>
            <person name="Bernard K."/>
            <person name="Domingo M.-C."/>
        </authorList>
    </citation>
    <scope>NUCLEOTIDE SEQUENCE [LARGE SCALE GENOMIC DNA]</scope>
    <source>
        <strain evidence="3 4">NML 150081</strain>
    </source>
</reference>
<evidence type="ECO:0000313" key="3">
    <source>
        <dbReference type="EMBL" id="OYN92316.1"/>
    </source>
</evidence>
<keyword evidence="3" id="KW-0378">Hydrolase</keyword>
<dbReference type="PANTHER" id="PTHR35333">
    <property type="entry name" value="BETA-LACTAMASE"/>
    <property type="match status" value="1"/>
</dbReference>
<dbReference type="InterPro" id="IPR000871">
    <property type="entry name" value="Beta-lactam_class-A"/>
</dbReference>
<dbReference type="GO" id="GO:0008800">
    <property type="term" value="F:beta-lactamase activity"/>
    <property type="evidence" value="ECO:0007669"/>
    <property type="project" value="InterPro"/>
</dbReference>
<organism evidence="3 4">
    <name type="scientific">Parenemella sanctibonifatiensis</name>
    <dbReference type="NCBI Taxonomy" id="2016505"/>
    <lineage>
        <taxon>Bacteria</taxon>
        <taxon>Bacillati</taxon>
        <taxon>Actinomycetota</taxon>
        <taxon>Actinomycetes</taxon>
        <taxon>Propionibacteriales</taxon>
        <taxon>Propionibacteriaceae</taxon>
        <taxon>Parenemella</taxon>
    </lineage>
</organism>
<feature type="domain" description="Beta-lactamase class A catalytic" evidence="2">
    <location>
        <begin position="28"/>
        <end position="230"/>
    </location>
</feature>
<dbReference type="RefSeq" id="WP_094452299.1">
    <property type="nucleotide sequence ID" value="NZ_NMVJ01000001.1"/>
</dbReference>
<comment type="caution">
    <text evidence="3">The sequence shown here is derived from an EMBL/GenBank/DDBJ whole genome shotgun (WGS) entry which is preliminary data.</text>
</comment>
<dbReference type="GO" id="GO:0030655">
    <property type="term" value="P:beta-lactam antibiotic catabolic process"/>
    <property type="evidence" value="ECO:0007669"/>
    <property type="project" value="InterPro"/>
</dbReference>